<organism evidence="2 3">
    <name type="scientific">Orlajensenia flava</name>
    <dbReference type="NCBI Taxonomy" id="2565934"/>
    <lineage>
        <taxon>Bacteria</taxon>
        <taxon>Bacillati</taxon>
        <taxon>Actinomycetota</taxon>
        <taxon>Actinomycetes</taxon>
        <taxon>Micrococcales</taxon>
        <taxon>Microbacteriaceae</taxon>
        <taxon>Orlajensenia</taxon>
    </lineage>
</organism>
<feature type="domain" description="HTH marR-type" evidence="1">
    <location>
        <begin position="40"/>
        <end position="81"/>
    </location>
</feature>
<reference evidence="2 3" key="1">
    <citation type="submission" date="2019-04" db="EMBL/GenBank/DDBJ databases">
        <authorList>
            <person name="Jiang L."/>
        </authorList>
    </citation>
    <scope>NUCLEOTIDE SEQUENCE [LARGE SCALE GENOMIC DNA]</scope>
    <source>
        <strain evidence="2 3">YIM 131861</strain>
    </source>
</reference>
<dbReference type="SUPFAM" id="SSF46785">
    <property type="entry name" value="Winged helix' DNA-binding domain"/>
    <property type="match status" value="1"/>
</dbReference>
<dbReference type="RefSeq" id="WP_136424116.1">
    <property type="nucleotide sequence ID" value="NZ_OZ241748.1"/>
</dbReference>
<protein>
    <submittedName>
        <fullName evidence="2">Winged helix-turn-helix transcriptional regulator</fullName>
    </submittedName>
</protein>
<gene>
    <name evidence="2" type="ORF">E6C70_08510</name>
</gene>
<evidence type="ECO:0000313" key="3">
    <source>
        <dbReference type="Proteomes" id="UP000307380"/>
    </source>
</evidence>
<dbReference type="EMBL" id="SSSN01000005">
    <property type="protein sequence ID" value="THG34318.1"/>
    <property type="molecule type" value="Genomic_DNA"/>
</dbReference>
<dbReference type="AlphaFoldDB" id="A0A4S4FVH7"/>
<sequence length="123" mass="12713">MPDAPPPFSLTIALLAIARAHEAELAGLLSTLELSIRGYALMGHLRSAPGISFSELARRSRITVQSTHTAVEGLRRAGLVEDSTALAGAASTLRITAAGGFRRGSLSCSARLAPTAGSRSACR</sequence>
<evidence type="ECO:0000313" key="2">
    <source>
        <dbReference type="EMBL" id="THG34318.1"/>
    </source>
</evidence>
<dbReference type="InterPro" id="IPR036388">
    <property type="entry name" value="WH-like_DNA-bd_sf"/>
</dbReference>
<dbReference type="Gene3D" id="1.10.10.10">
    <property type="entry name" value="Winged helix-like DNA-binding domain superfamily/Winged helix DNA-binding domain"/>
    <property type="match status" value="1"/>
</dbReference>
<comment type="caution">
    <text evidence="2">The sequence shown here is derived from an EMBL/GenBank/DDBJ whole genome shotgun (WGS) entry which is preliminary data.</text>
</comment>
<dbReference type="InterPro" id="IPR000835">
    <property type="entry name" value="HTH_MarR-typ"/>
</dbReference>
<name>A0A4S4FVH7_9MICO</name>
<accession>A0A4S4FVH7</accession>
<proteinExistence type="predicted"/>
<dbReference type="InterPro" id="IPR036390">
    <property type="entry name" value="WH_DNA-bd_sf"/>
</dbReference>
<keyword evidence="3" id="KW-1185">Reference proteome</keyword>
<dbReference type="Proteomes" id="UP000307380">
    <property type="component" value="Unassembled WGS sequence"/>
</dbReference>
<dbReference type="Pfam" id="PF12802">
    <property type="entry name" value="MarR_2"/>
    <property type="match status" value="1"/>
</dbReference>
<dbReference type="OrthoDB" id="3177763at2"/>
<dbReference type="GO" id="GO:0003700">
    <property type="term" value="F:DNA-binding transcription factor activity"/>
    <property type="evidence" value="ECO:0007669"/>
    <property type="project" value="InterPro"/>
</dbReference>
<evidence type="ECO:0000259" key="1">
    <source>
        <dbReference type="Pfam" id="PF12802"/>
    </source>
</evidence>